<comment type="subunit">
    <text evidence="9">Part of the GYS1-GYG1 complex, a heterooctamer composed of a tetramer of GYS1 and 2 dimers of GYG1, where each GYS1 protomer binds to one GYG1 subunit (via GYG1 C-terminus); the GYS1 tetramer may dissociate from GYG1 dimers to continue glycogen polymerization on its own.</text>
</comment>
<dbReference type="Ensembl" id="ENSHHUT00000092094.1">
    <property type="protein sequence ID" value="ENSHHUP00000089321.1"/>
    <property type="gene ID" value="ENSHHUG00000051573.1"/>
</dbReference>
<dbReference type="Proteomes" id="UP000314982">
    <property type="component" value="Unassembled WGS sequence"/>
</dbReference>
<evidence type="ECO:0000256" key="3">
    <source>
        <dbReference type="ARBA" id="ARBA00022533"/>
    </source>
</evidence>
<comment type="pathway">
    <text evidence="1 11">Glycan biosynthesis; glycogen biosynthesis.</text>
</comment>
<evidence type="ECO:0000256" key="10">
    <source>
        <dbReference type="ARBA" id="ARBA00047345"/>
    </source>
</evidence>
<dbReference type="Gene3D" id="3.40.50.2000">
    <property type="entry name" value="Glycogen Phosphorylase B"/>
    <property type="match status" value="1"/>
</dbReference>
<dbReference type="GeneTree" id="ENSGT00390000018612"/>
<keyword evidence="4" id="KW-0597">Phosphoprotein</keyword>
<dbReference type="AlphaFoldDB" id="A0A4W5RHE1"/>
<reference evidence="12" key="2">
    <citation type="submission" date="2025-08" db="UniProtKB">
        <authorList>
            <consortium name="Ensembl"/>
        </authorList>
    </citation>
    <scope>IDENTIFICATION</scope>
</reference>
<evidence type="ECO:0000256" key="11">
    <source>
        <dbReference type="RuleBase" id="RU363104"/>
    </source>
</evidence>
<evidence type="ECO:0000256" key="7">
    <source>
        <dbReference type="ARBA" id="ARBA00023056"/>
    </source>
</evidence>
<comment type="function">
    <text evidence="8">Glycogen synthase participates in the glycogen biosynthetic process along with glycogenin and glycogen branching enzyme. Extends the primer composed of a few glucose units formed by glycogenin by adding new glucose units to it. In this context, glycogen synthase transfers the glycosyl residue from UDP-Glc to the non-reducing end of alpha-1,4-glucan.</text>
</comment>
<accession>A0A4W5RHE1</accession>
<keyword evidence="6 11" id="KW-0808">Transferase</keyword>
<evidence type="ECO:0000256" key="4">
    <source>
        <dbReference type="ARBA" id="ARBA00022553"/>
    </source>
</evidence>
<dbReference type="UniPathway" id="UPA00164"/>
<evidence type="ECO:0000256" key="9">
    <source>
        <dbReference type="ARBA" id="ARBA00044021"/>
    </source>
</evidence>
<keyword evidence="3" id="KW-0021">Allosteric enzyme</keyword>
<evidence type="ECO:0000256" key="5">
    <source>
        <dbReference type="ARBA" id="ARBA00022676"/>
    </source>
</evidence>
<evidence type="ECO:0000256" key="1">
    <source>
        <dbReference type="ARBA" id="ARBA00004964"/>
    </source>
</evidence>
<dbReference type="PANTHER" id="PTHR10176:SF2">
    <property type="entry name" value="GLYCOGEN [STARCH] SYNTHASE, MUSCLE"/>
    <property type="match status" value="1"/>
</dbReference>
<keyword evidence="13" id="KW-1185">Reference proteome</keyword>
<dbReference type="InterPro" id="IPR008631">
    <property type="entry name" value="Glycogen_synth"/>
</dbReference>
<dbReference type="GO" id="GO:0005737">
    <property type="term" value="C:cytoplasm"/>
    <property type="evidence" value="ECO:0007669"/>
    <property type="project" value="TreeGrafter"/>
</dbReference>
<dbReference type="Pfam" id="PF05693">
    <property type="entry name" value="Glycogen_syn"/>
    <property type="match status" value="1"/>
</dbReference>
<evidence type="ECO:0000256" key="6">
    <source>
        <dbReference type="ARBA" id="ARBA00022679"/>
    </source>
</evidence>
<reference evidence="13" key="1">
    <citation type="submission" date="2018-06" db="EMBL/GenBank/DDBJ databases">
        <title>Genome assembly of Danube salmon.</title>
        <authorList>
            <person name="Macqueen D.J."/>
            <person name="Gundappa M.K."/>
        </authorList>
    </citation>
    <scope>NUCLEOTIDE SEQUENCE [LARGE SCALE GENOMIC DNA]</scope>
</reference>
<comment type="catalytic activity">
    <reaction evidence="10">
        <text>[(1-&gt;4)-alpha-D-glucosyl](n) + UDP-alpha-D-glucose = [(1-&gt;4)-alpha-D-glucosyl](n+1) + UDP + H(+)</text>
        <dbReference type="Rhea" id="RHEA:18549"/>
        <dbReference type="Rhea" id="RHEA-COMP:9584"/>
        <dbReference type="Rhea" id="RHEA-COMP:9587"/>
        <dbReference type="ChEBI" id="CHEBI:15378"/>
        <dbReference type="ChEBI" id="CHEBI:15444"/>
        <dbReference type="ChEBI" id="CHEBI:58223"/>
        <dbReference type="ChEBI" id="CHEBI:58885"/>
        <dbReference type="EC" id="2.4.1.11"/>
    </reaction>
    <physiologicalReaction direction="left-to-right" evidence="10">
        <dbReference type="Rhea" id="RHEA:18550"/>
    </physiologicalReaction>
</comment>
<evidence type="ECO:0000313" key="12">
    <source>
        <dbReference type="Ensembl" id="ENSHHUP00000089321.1"/>
    </source>
</evidence>
<evidence type="ECO:0000256" key="8">
    <source>
        <dbReference type="ARBA" id="ARBA00043883"/>
    </source>
</evidence>
<evidence type="ECO:0000256" key="2">
    <source>
        <dbReference type="ARBA" id="ARBA00010686"/>
    </source>
</evidence>
<evidence type="ECO:0000313" key="13">
    <source>
        <dbReference type="Proteomes" id="UP000314982"/>
    </source>
</evidence>
<sequence length="254" mass="27848">MTSCPACPSLSSVSISASSNRASSSSKIDGLSSQSQTVFPRLAWDAPPLGGPPFRLLASMCPTGDTNGPNMSTLQNFMPLARSLSITSLSGLEEWDEEFDLEDAVLFEIAWEVANKVGGIYTVIQTKARLTAEEWGENYFLVGPYVESNVRTQVELIEPTNPALKRAIDKMNSSGCKVYFGRWLIEGSPYVVLIDVAFTAWNLDKWKKELWDNFSIGVPWFDREANDAVLFGFLTAWLLGEVGCCQGGSGIMGY</sequence>
<keyword evidence="5 11" id="KW-0328">Glycosyltransferase</keyword>
<dbReference type="GO" id="GO:0004373">
    <property type="term" value="F:alpha-1,4-glucan glucosyltransferase (UDP-glucose donor) activity"/>
    <property type="evidence" value="ECO:0007669"/>
    <property type="project" value="UniProtKB-EC"/>
</dbReference>
<keyword evidence="7 11" id="KW-0320">Glycogen biosynthesis</keyword>
<dbReference type="PANTHER" id="PTHR10176">
    <property type="entry name" value="GLYCOGEN SYNTHASE"/>
    <property type="match status" value="1"/>
</dbReference>
<protein>
    <recommendedName>
        <fullName evidence="11">Glycogen [starch] synthase</fullName>
        <ecNumber evidence="11">2.4.1.11</ecNumber>
    </recommendedName>
</protein>
<dbReference type="GO" id="GO:0005978">
    <property type="term" value="P:glycogen biosynthetic process"/>
    <property type="evidence" value="ECO:0007669"/>
    <property type="project" value="UniProtKB-UniPathway"/>
</dbReference>
<dbReference type="EC" id="2.4.1.11" evidence="11"/>
<organism evidence="12 13">
    <name type="scientific">Hucho hucho</name>
    <name type="common">huchen</name>
    <dbReference type="NCBI Taxonomy" id="62062"/>
    <lineage>
        <taxon>Eukaryota</taxon>
        <taxon>Metazoa</taxon>
        <taxon>Chordata</taxon>
        <taxon>Craniata</taxon>
        <taxon>Vertebrata</taxon>
        <taxon>Euteleostomi</taxon>
        <taxon>Actinopterygii</taxon>
        <taxon>Neopterygii</taxon>
        <taxon>Teleostei</taxon>
        <taxon>Protacanthopterygii</taxon>
        <taxon>Salmoniformes</taxon>
        <taxon>Salmonidae</taxon>
        <taxon>Salmoninae</taxon>
        <taxon>Hucho</taxon>
    </lineage>
</organism>
<proteinExistence type="inferred from homology"/>
<reference evidence="12" key="3">
    <citation type="submission" date="2025-09" db="UniProtKB">
        <authorList>
            <consortium name="Ensembl"/>
        </authorList>
    </citation>
    <scope>IDENTIFICATION</scope>
</reference>
<name>A0A4W5RHE1_9TELE</name>
<dbReference type="STRING" id="62062.ENSHHUP00000089321"/>
<comment type="function">
    <text evidence="11">Transfers the glycosyl residue from UDP-Glc to the non-reducing end of alpha-1,4-glucan.</text>
</comment>
<comment type="similarity">
    <text evidence="2 11">Belongs to the glycosyltransferase 3 family.</text>
</comment>